<dbReference type="PANTHER" id="PTHR42756:SF1">
    <property type="entry name" value="TRANSCRIPTIONAL REPRESSOR OF EMRAB OPERON"/>
    <property type="match status" value="1"/>
</dbReference>
<dbReference type="SMART" id="SM00347">
    <property type="entry name" value="HTH_MARR"/>
    <property type="match status" value="1"/>
</dbReference>
<dbReference type="GO" id="GO:0003700">
    <property type="term" value="F:DNA-binding transcription factor activity"/>
    <property type="evidence" value="ECO:0007669"/>
    <property type="project" value="InterPro"/>
</dbReference>
<dbReference type="PRINTS" id="PR00598">
    <property type="entry name" value="HTHMARR"/>
</dbReference>
<keyword evidence="1" id="KW-0805">Transcription regulation</keyword>
<keyword evidence="6" id="KW-1185">Reference proteome</keyword>
<evidence type="ECO:0000256" key="2">
    <source>
        <dbReference type="ARBA" id="ARBA00023125"/>
    </source>
</evidence>
<dbReference type="OrthoDB" id="3237509at2"/>
<dbReference type="InterPro" id="IPR036388">
    <property type="entry name" value="WH-like_DNA-bd_sf"/>
</dbReference>
<protein>
    <submittedName>
        <fullName evidence="5">DNA-binding MarR family transcriptional regulator</fullName>
    </submittedName>
</protein>
<dbReference type="InterPro" id="IPR000835">
    <property type="entry name" value="HTH_MarR-typ"/>
</dbReference>
<evidence type="ECO:0000256" key="1">
    <source>
        <dbReference type="ARBA" id="ARBA00023015"/>
    </source>
</evidence>
<dbReference type="InterPro" id="IPR023187">
    <property type="entry name" value="Tscrpt_reg_MarR-type_CS"/>
</dbReference>
<reference evidence="5 6" key="1">
    <citation type="submission" date="2018-03" db="EMBL/GenBank/DDBJ databases">
        <title>Genomic Encyclopedia of Archaeal and Bacterial Type Strains, Phase II (KMG-II): from individual species to whole genera.</title>
        <authorList>
            <person name="Goeker M."/>
        </authorList>
    </citation>
    <scope>NUCLEOTIDE SEQUENCE [LARGE SCALE GENOMIC DNA]</scope>
    <source>
        <strain evidence="5 6">DSM 45211</strain>
    </source>
</reference>
<proteinExistence type="predicted"/>
<dbReference type="GO" id="GO:0003677">
    <property type="term" value="F:DNA binding"/>
    <property type="evidence" value="ECO:0007669"/>
    <property type="project" value="UniProtKB-KW"/>
</dbReference>
<keyword evidence="2 5" id="KW-0238">DNA-binding</keyword>
<sequence length="173" mass="19057">MGDSVDMYLGQWRAERPDLDHTPMGVVGRISRAARFLERGMQDNFAAHGLRGYEFDILATLRRAGHPYQLTAGDLVGTSMKTSGAITNRIDRLAAKGLVSRETDPTNRRSVLITLTEHGHQVVDDTVADHLDRERQLLAALRPEEQEQLAGLLRTLLLGLGDTAPERPAPPSP</sequence>
<evidence type="ECO:0000259" key="4">
    <source>
        <dbReference type="PROSITE" id="PS50995"/>
    </source>
</evidence>
<keyword evidence="3" id="KW-0804">Transcription</keyword>
<evidence type="ECO:0000313" key="6">
    <source>
        <dbReference type="Proteomes" id="UP000243528"/>
    </source>
</evidence>
<dbReference type="Proteomes" id="UP000243528">
    <property type="component" value="Unassembled WGS sequence"/>
</dbReference>
<evidence type="ECO:0000313" key="5">
    <source>
        <dbReference type="EMBL" id="PSL01589.1"/>
    </source>
</evidence>
<dbReference type="Pfam" id="PF01047">
    <property type="entry name" value="MarR"/>
    <property type="match status" value="1"/>
</dbReference>
<dbReference type="RefSeq" id="WP_106538443.1">
    <property type="nucleotide sequence ID" value="NZ_PYGE01000013.1"/>
</dbReference>
<dbReference type="EMBL" id="PYGE01000013">
    <property type="protein sequence ID" value="PSL01589.1"/>
    <property type="molecule type" value="Genomic_DNA"/>
</dbReference>
<evidence type="ECO:0000256" key="3">
    <source>
        <dbReference type="ARBA" id="ARBA00023163"/>
    </source>
</evidence>
<feature type="domain" description="HTH marR-type" evidence="4">
    <location>
        <begin position="23"/>
        <end position="158"/>
    </location>
</feature>
<organism evidence="5 6">
    <name type="scientific">Haloactinopolyspora alba</name>
    <dbReference type="NCBI Taxonomy" id="648780"/>
    <lineage>
        <taxon>Bacteria</taxon>
        <taxon>Bacillati</taxon>
        <taxon>Actinomycetota</taxon>
        <taxon>Actinomycetes</taxon>
        <taxon>Jiangellales</taxon>
        <taxon>Jiangellaceae</taxon>
        <taxon>Haloactinopolyspora</taxon>
    </lineage>
</organism>
<accession>A0A2P8DWI2</accession>
<name>A0A2P8DWI2_9ACTN</name>
<dbReference type="SUPFAM" id="SSF46785">
    <property type="entry name" value="Winged helix' DNA-binding domain"/>
    <property type="match status" value="1"/>
</dbReference>
<dbReference type="PROSITE" id="PS01117">
    <property type="entry name" value="HTH_MARR_1"/>
    <property type="match status" value="1"/>
</dbReference>
<dbReference type="PANTHER" id="PTHR42756">
    <property type="entry name" value="TRANSCRIPTIONAL REGULATOR, MARR"/>
    <property type="match status" value="1"/>
</dbReference>
<comment type="caution">
    <text evidence="5">The sequence shown here is derived from an EMBL/GenBank/DDBJ whole genome shotgun (WGS) entry which is preliminary data.</text>
</comment>
<dbReference type="AlphaFoldDB" id="A0A2P8DWI2"/>
<dbReference type="InterPro" id="IPR036390">
    <property type="entry name" value="WH_DNA-bd_sf"/>
</dbReference>
<gene>
    <name evidence="5" type="ORF">CLV30_11377</name>
</gene>
<dbReference type="PROSITE" id="PS50995">
    <property type="entry name" value="HTH_MARR_2"/>
    <property type="match status" value="1"/>
</dbReference>
<dbReference type="Gene3D" id="1.10.10.10">
    <property type="entry name" value="Winged helix-like DNA-binding domain superfamily/Winged helix DNA-binding domain"/>
    <property type="match status" value="1"/>
</dbReference>